<dbReference type="Pfam" id="PF02130">
    <property type="entry name" value="YbeY"/>
    <property type="match status" value="1"/>
</dbReference>
<dbReference type="NCBIfam" id="TIGR00043">
    <property type="entry name" value="rRNA maturation RNase YbeY"/>
    <property type="match status" value="1"/>
</dbReference>
<keyword evidence="3 7" id="KW-0479">Metal-binding</keyword>
<dbReference type="InterPro" id="IPR023091">
    <property type="entry name" value="MetalPrtase_cat_dom_sf_prd"/>
</dbReference>
<keyword evidence="7" id="KW-0690">Ribosome biogenesis</keyword>
<feature type="binding site" evidence="7">
    <location>
        <position position="123"/>
    </location>
    <ligand>
        <name>Zn(2+)</name>
        <dbReference type="ChEBI" id="CHEBI:29105"/>
        <note>catalytic</note>
    </ligand>
</feature>
<feature type="binding site" evidence="7">
    <location>
        <position position="117"/>
    </location>
    <ligand>
        <name>Zn(2+)</name>
        <dbReference type="ChEBI" id="CHEBI:29105"/>
        <note>catalytic</note>
    </ligand>
</feature>
<evidence type="ECO:0000256" key="3">
    <source>
        <dbReference type="ARBA" id="ARBA00022723"/>
    </source>
</evidence>
<accession>C8X3L9</accession>
<evidence type="ECO:0000256" key="2">
    <source>
        <dbReference type="ARBA" id="ARBA00022722"/>
    </source>
</evidence>
<dbReference type="eggNOG" id="COG0319">
    <property type="taxonomic scope" value="Bacteria"/>
</dbReference>
<dbReference type="GO" id="GO:0004521">
    <property type="term" value="F:RNA endonuclease activity"/>
    <property type="evidence" value="ECO:0007669"/>
    <property type="project" value="UniProtKB-UniRule"/>
</dbReference>
<dbReference type="RefSeq" id="WP_015752159.1">
    <property type="nucleotide sequence ID" value="NC_013223.1"/>
</dbReference>
<dbReference type="GO" id="GO:0008270">
    <property type="term" value="F:zinc ion binding"/>
    <property type="evidence" value="ECO:0007669"/>
    <property type="project" value="UniProtKB-UniRule"/>
</dbReference>
<dbReference type="Proteomes" id="UP000001052">
    <property type="component" value="Chromosome"/>
</dbReference>
<feature type="binding site" evidence="7">
    <location>
        <position position="113"/>
    </location>
    <ligand>
        <name>Zn(2+)</name>
        <dbReference type="ChEBI" id="CHEBI:29105"/>
        <note>catalytic</note>
    </ligand>
</feature>
<comment type="cofactor">
    <cofactor evidence="7">
        <name>Zn(2+)</name>
        <dbReference type="ChEBI" id="CHEBI:29105"/>
    </cofactor>
    <text evidence="7">Binds 1 zinc ion.</text>
</comment>
<keyword evidence="6 7" id="KW-0862">Zinc</keyword>
<organism evidence="8 9">
    <name type="scientific">Desulfohalobium retbaense (strain ATCC 49708 / DSM 5692 / JCM 16813 / HR100)</name>
    <dbReference type="NCBI Taxonomy" id="485915"/>
    <lineage>
        <taxon>Bacteria</taxon>
        <taxon>Pseudomonadati</taxon>
        <taxon>Thermodesulfobacteriota</taxon>
        <taxon>Desulfovibrionia</taxon>
        <taxon>Desulfovibrionales</taxon>
        <taxon>Desulfohalobiaceae</taxon>
        <taxon>Desulfohalobium</taxon>
    </lineage>
</organism>
<comment type="function">
    <text evidence="7">Single strand-specific metallo-endoribonuclease involved in late-stage 70S ribosome quality control and in maturation of the 3' terminus of the 16S rRNA.</text>
</comment>
<name>C8X3L9_DESRD</name>
<comment type="subcellular location">
    <subcellularLocation>
        <location evidence="7">Cytoplasm</location>
    </subcellularLocation>
</comment>
<reference evidence="8 9" key="2">
    <citation type="journal article" date="2010" name="Stand. Genomic Sci.">
        <title>Complete genome sequence of Desulfohalobium retbaense type strain (HR(100)).</title>
        <authorList>
            <person name="Spring S."/>
            <person name="Nolan M."/>
            <person name="Lapidus A."/>
            <person name="Glavina Del Rio T."/>
            <person name="Copeland A."/>
            <person name="Tice H."/>
            <person name="Cheng J.F."/>
            <person name="Lucas S."/>
            <person name="Land M."/>
            <person name="Chen F."/>
            <person name="Bruce D."/>
            <person name="Goodwin L."/>
            <person name="Pitluck S."/>
            <person name="Ivanova N."/>
            <person name="Mavromatis K."/>
            <person name="Mikhailova N."/>
            <person name="Pati A."/>
            <person name="Chen A."/>
            <person name="Palaniappan K."/>
            <person name="Hauser L."/>
            <person name="Chang Y.J."/>
            <person name="Jeffries C.D."/>
            <person name="Munk C."/>
            <person name="Kiss H."/>
            <person name="Chain P."/>
            <person name="Han C."/>
            <person name="Brettin T."/>
            <person name="Detter J.C."/>
            <person name="Schuler E."/>
            <person name="Goker M."/>
            <person name="Rohde M."/>
            <person name="Bristow J."/>
            <person name="Eisen J.A."/>
            <person name="Markowitz V."/>
            <person name="Hugenholtz P."/>
            <person name="Kyrpides N.C."/>
            <person name="Klenk H.P."/>
        </authorList>
    </citation>
    <scope>NUCLEOTIDE SEQUENCE [LARGE SCALE GENOMIC DNA]</scope>
    <source>
        <strain evidence="8 9">DSM 5692</strain>
    </source>
</reference>
<dbReference type="STRING" id="485915.Dret_1732"/>
<keyword evidence="5 7" id="KW-0378">Hydrolase</keyword>
<protein>
    <recommendedName>
        <fullName evidence="7">Endoribonuclease YbeY</fullName>
        <ecNumber evidence="7">3.1.-.-</ecNumber>
    </recommendedName>
</protein>
<evidence type="ECO:0000256" key="5">
    <source>
        <dbReference type="ARBA" id="ARBA00022801"/>
    </source>
</evidence>
<dbReference type="Gene3D" id="3.40.390.30">
    <property type="entry name" value="Metalloproteases ('zincins'), catalytic domain"/>
    <property type="match status" value="1"/>
</dbReference>
<dbReference type="KEGG" id="drt:Dret_1732"/>
<evidence type="ECO:0000256" key="4">
    <source>
        <dbReference type="ARBA" id="ARBA00022759"/>
    </source>
</evidence>
<dbReference type="EC" id="3.1.-.-" evidence="7"/>
<dbReference type="HAMAP" id="MF_00009">
    <property type="entry name" value="Endoribonucl_YbeY"/>
    <property type="match status" value="1"/>
</dbReference>
<keyword evidence="9" id="KW-1185">Reference proteome</keyword>
<gene>
    <name evidence="7" type="primary">ybeY</name>
    <name evidence="8" type="ordered locus">Dret_1732</name>
</gene>
<reference evidence="9" key="1">
    <citation type="submission" date="2009-09" db="EMBL/GenBank/DDBJ databases">
        <title>The complete chromosome of Desulfohalobium retbaense DSM 5692.</title>
        <authorList>
            <consortium name="US DOE Joint Genome Institute (JGI-PGF)"/>
            <person name="Lucas S."/>
            <person name="Copeland A."/>
            <person name="Lapidus A."/>
            <person name="Glavina del Rio T."/>
            <person name="Dalin E."/>
            <person name="Tice H."/>
            <person name="Bruce D."/>
            <person name="Goodwin L."/>
            <person name="Pitluck S."/>
            <person name="Kyrpides N."/>
            <person name="Mavromatis K."/>
            <person name="Ivanova N."/>
            <person name="Mikhailova N."/>
            <person name="Munk A.C."/>
            <person name="Brettin T."/>
            <person name="Detter J.C."/>
            <person name="Han C."/>
            <person name="Tapia R."/>
            <person name="Larimer F."/>
            <person name="Land M."/>
            <person name="Hauser L."/>
            <person name="Markowitz V."/>
            <person name="Cheng J.-F."/>
            <person name="Hugenholtz P."/>
            <person name="Woyke T."/>
            <person name="Wu D."/>
            <person name="Spring S."/>
            <person name="Klenk H.-P."/>
            <person name="Eisen J.A."/>
        </authorList>
    </citation>
    <scope>NUCLEOTIDE SEQUENCE [LARGE SCALE GENOMIC DNA]</scope>
    <source>
        <strain evidence="9">DSM 5692</strain>
    </source>
</reference>
<evidence type="ECO:0000256" key="1">
    <source>
        <dbReference type="ARBA" id="ARBA00010875"/>
    </source>
</evidence>
<dbReference type="OrthoDB" id="9807740at2"/>
<keyword evidence="2 7" id="KW-0540">Nuclease</keyword>
<keyword evidence="7" id="KW-0963">Cytoplasm</keyword>
<dbReference type="GO" id="GO:0006364">
    <property type="term" value="P:rRNA processing"/>
    <property type="evidence" value="ECO:0007669"/>
    <property type="project" value="UniProtKB-UniRule"/>
</dbReference>
<dbReference type="InterPro" id="IPR002036">
    <property type="entry name" value="YbeY"/>
</dbReference>
<evidence type="ECO:0000313" key="8">
    <source>
        <dbReference type="EMBL" id="ACV69016.1"/>
    </source>
</evidence>
<dbReference type="AlphaFoldDB" id="C8X3L9"/>
<proteinExistence type="inferred from homology"/>
<keyword evidence="4 7" id="KW-0255">Endonuclease</keyword>
<sequence length="144" mass="14833">MSAAGSGVAVQIDAQAAAYGVVPIGRHEVAALAVQIGNILGLSTASLDIRITTDFGIAGLNARYLGCVGPTNVLSFPNEYGGGSLVLNAQAVAREAWLYAQDPLEHWVRLVAHGLLHLYGLDHGPAMDAATETAVEQAGIPCIS</sequence>
<dbReference type="GO" id="GO:0004222">
    <property type="term" value="F:metalloendopeptidase activity"/>
    <property type="evidence" value="ECO:0007669"/>
    <property type="project" value="InterPro"/>
</dbReference>
<dbReference type="EMBL" id="CP001734">
    <property type="protein sequence ID" value="ACV69016.1"/>
    <property type="molecule type" value="Genomic_DNA"/>
</dbReference>
<keyword evidence="7" id="KW-0698">rRNA processing</keyword>
<dbReference type="HOGENOM" id="CLU_106710_4_1_7"/>
<dbReference type="GO" id="GO:0005737">
    <property type="term" value="C:cytoplasm"/>
    <property type="evidence" value="ECO:0007669"/>
    <property type="project" value="UniProtKB-SubCell"/>
</dbReference>
<evidence type="ECO:0000256" key="6">
    <source>
        <dbReference type="ARBA" id="ARBA00022833"/>
    </source>
</evidence>
<dbReference type="SUPFAM" id="SSF55486">
    <property type="entry name" value="Metalloproteases ('zincins'), catalytic domain"/>
    <property type="match status" value="1"/>
</dbReference>
<comment type="similarity">
    <text evidence="1 7">Belongs to the endoribonuclease YbeY family.</text>
</comment>
<evidence type="ECO:0000313" key="9">
    <source>
        <dbReference type="Proteomes" id="UP000001052"/>
    </source>
</evidence>
<evidence type="ECO:0000256" key="7">
    <source>
        <dbReference type="HAMAP-Rule" id="MF_00009"/>
    </source>
</evidence>